<evidence type="ECO:0008006" key="5">
    <source>
        <dbReference type="Google" id="ProtNLM"/>
    </source>
</evidence>
<dbReference type="PRINTS" id="PR00081">
    <property type="entry name" value="GDHRDH"/>
</dbReference>
<organism evidence="3 4">
    <name type="scientific">Tetrapyrgos nigripes</name>
    <dbReference type="NCBI Taxonomy" id="182062"/>
    <lineage>
        <taxon>Eukaryota</taxon>
        <taxon>Fungi</taxon>
        <taxon>Dikarya</taxon>
        <taxon>Basidiomycota</taxon>
        <taxon>Agaricomycotina</taxon>
        <taxon>Agaricomycetes</taxon>
        <taxon>Agaricomycetidae</taxon>
        <taxon>Agaricales</taxon>
        <taxon>Marasmiineae</taxon>
        <taxon>Marasmiaceae</taxon>
        <taxon>Tetrapyrgos</taxon>
    </lineage>
</organism>
<reference evidence="3 4" key="1">
    <citation type="journal article" date="2020" name="ISME J.">
        <title>Uncovering the hidden diversity of litter-decomposition mechanisms in mushroom-forming fungi.</title>
        <authorList>
            <person name="Floudas D."/>
            <person name="Bentzer J."/>
            <person name="Ahren D."/>
            <person name="Johansson T."/>
            <person name="Persson P."/>
            <person name="Tunlid A."/>
        </authorList>
    </citation>
    <scope>NUCLEOTIDE SEQUENCE [LARGE SCALE GENOMIC DNA]</scope>
    <source>
        <strain evidence="3 4">CBS 291.85</strain>
    </source>
</reference>
<accession>A0A8H5ETB4</accession>
<dbReference type="OrthoDB" id="498125at2759"/>
<dbReference type="GO" id="GO:0006633">
    <property type="term" value="P:fatty acid biosynthetic process"/>
    <property type="evidence" value="ECO:0007669"/>
    <property type="project" value="TreeGrafter"/>
</dbReference>
<dbReference type="InterPro" id="IPR020904">
    <property type="entry name" value="Sc_DH/Rdtase_CS"/>
</dbReference>
<evidence type="ECO:0000256" key="2">
    <source>
        <dbReference type="ARBA" id="ARBA00022857"/>
    </source>
</evidence>
<dbReference type="PRINTS" id="PR00080">
    <property type="entry name" value="SDRFAMILY"/>
</dbReference>
<evidence type="ECO:0000313" key="3">
    <source>
        <dbReference type="EMBL" id="KAF5311263.1"/>
    </source>
</evidence>
<protein>
    <recommendedName>
        <fullName evidence="5">NAD(P)-binding protein</fullName>
    </recommendedName>
</protein>
<dbReference type="FunFam" id="3.40.50.720:FF:000084">
    <property type="entry name" value="Short-chain dehydrogenase reductase"/>
    <property type="match status" value="1"/>
</dbReference>
<comment type="caution">
    <text evidence="3">The sequence shown here is derived from an EMBL/GenBank/DDBJ whole genome shotgun (WGS) entry which is preliminary data.</text>
</comment>
<dbReference type="AlphaFoldDB" id="A0A8H5ETB4"/>
<dbReference type="Proteomes" id="UP000559256">
    <property type="component" value="Unassembled WGS sequence"/>
</dbReference>
<evidence type="ECO:0000256" key="1">
    <source>
        <dbReference type="ARBA" id="ARBA00006484"/>
    </source>
</evidence>
<comment type="similarity">
    <text evidence="1">Belongs to the short-chain dehydrogenases/reductases (SDR) family.</text>
</comment>
<keyword evidence="2" id="KW-0521">NADP</keyword>
<proteinExistence type="inferred from homology"/>
<dbReference type="InterPro" id="IPR002347">
    <property type="entry name" value="SDR_fam"/>
</dbReference>
<name>A0A8H5ETB4_9AGAR</name>
<keyword evidence="4" id="KW-1185">Reference proteome</keyword>
<dbReference type="PANTHER" id="PTHR42760">
    <property type="entry name" value="SHORT-CHAIN DEHYDROGENASES/REDUCTASES FAMILY MEMBER"/>
    <property type="match status" value="1"/>
</dbReference>
<dbReference type="InterPro" id="IPR036291">
    <property type="entry name" value="NAD(P)-bd_dom_sf"/>
</dbReference>
<evidence type="ECO:0000313" key="4">
    <source>
        <dbReference type="Proteomes" id="UP000559256"/>
    </source>
</evidence>
<dbReference type="PROSITE" id="PS00061">
    <property type="entry name" value="ADH_SHORT"/>
    <property type="match status" value="1"/>
</dbReference>
<dbReference type="GO" id="GO:0016616">
    <property type="term" value="F:oxidoreductase activity, acting on the CH-OH group of donors, NAD or NADP as acceptor"/>
    <property type="evidence" value="ECO:0007669"/>
    <property type="project" value="TreeGrafter"/>
</dbReference>
<dbReference type="EMBL" id="JAACJM010000564">
    <property type="protein sequence ID" value="KAF5311263.1"/>
    <property type="molecule type" value="Genomic_DNA"/>
</dbReference>
<dbReference type="GO" id="GO:0048038">
    <property type="term" value="F:quinone binding"/>
    <property type="evidence" value="ECO:0007669"/>
    <property type="project" value="TreeGrafter"/>
</dbReference>
<dbReference type="PANTHER" id="PTHR42760:SF121">
    <property type="entry name" value="3-OXOACYL-(ACYL-CARRIER-PROTEIN) REDUCTASE"/>
    <property type="match status" value="1"/>
</dbReference>
<gene>
    <name evidence="3" type="ORF">D9758_019040</name>
</gene>
<dbReference type="Pfam" id="PF13561">
    <property type="entry name" value="adh_short_C2"/>
    <property type="match status" value="1"/>
</dbReference>
<dbReference type="SUPFAM" id="SSF51735">
    <property type="entry name" value="NAD(P)-binding Rossmann-fold domains"/>
    <property type="match status" value="1"/>
</dbReference>
<dbReference type="Gene3D" id="3.40.50.720">
    <property type="entry name" value="NAD(P)-binding Rossmann-like Domain"/>
    <property type="match status" value="1"/>
</dbReference>
<sequence length="288" mass="30905">MDKSARVKVALITGAASGIGRGIAFRLAKDGMHVALNDLPSSREGLVAVAEEIKRVAGAKECSLHFADVSSEEQVQKMIADVVETYGGLDIMVANAGIVPTVPFLETPVELWDKVFAINVRGTFLCYKYAGIQMVKQGKGGRIIGASSLAGKSGVGDLLGAYAGTKFAIRGITQAVAGELGKHKITVNAYAPGLIDTPALKEFIEVKAKNANMQPEQFFEAFNASVPLGYAGTPEDIGGLVSYLVSEEAHFITGQTRMSTDLYKRGYLLRLRRFYLEVARFSQGYVDT</sequence>